<dbReference type="AlphaFoldDB" id="A0AAV5IJ35"/>
<keyword evidence="2" id="KW-1185">Reference proteome</keyword>
<dbReference type="EMBL" id="BPVZ01000014">
    <property type="protein sequence ID" value="GKU99815.1"/>
    <property type="molecule type" value="Genomic_DNA"/>
</dbReference>
<protein>
    <submittedName>
        <fullName evidence="1">Uncharacterized protein</fullName>
    </submittedName>
</protein>
<accession>A0AAV5IJ35</accession>
<evidence type="ECO:0000313" key="2">
    <source>
        <dbReference type="Proteomes" id="UP001054252"/>
    </source>
</evidence>
<proteinExistence type="predicted"/>
<organism evidence="1 2">
    <name type="scientific">Rubroshorea leprosula</name>
    <dbReference type="NCBI Taxonomy" id="152421"/>
    <lineage>
        <taxon>Eukaryota</taxon>
        <taxon>Viridiplantae</taxon>
        <taxon>Streptophyta</taxon>
        <taxon>Embryophyta</taxon>
        <taxon>Tracheophyta</taxon>
        <taxon>Spermatophyta</taxon>
        <taxon>Magnoliopsida</taxon>
        <taxon>eudicotyledons</taxon>
        <taxon>Gunneridae</taxon>
        <taxon>Pentapetalae</taxon>
        <taxon>rosids</taxon>
        <taxon>malvids</taxon>
        <taxon>Malvales</taxon>
        <taxon>Dipterocarpaceae</taxon>
        <taxon>Rubroshorea</taxon>
    </lineage>
</organism>
<dbReference type="Proteomes" id="UP001054252">
    <property type="component" value="Unassembled WGS sequence"/>
</dbReference>
<evidence type="ECO:0000313" key="1">
    <source>
        <dbReference type="EMBL" id="GKU99815.1"/>
    </source>
</evidence>
<sequence length="34" mass="3852">MVLVTSAFSVLWDFSGELITCRMHDKDVLAAFFT</sequence>
<gene>
    <name evidence="1" type="ORF">SLEP1_g12604</name>
</gene>
<comment type="caution">
    <text evidence="1">The sequence shown here is derived from an EMBL/GenBank/DDBJ whole genome shotgun (WGS) entry which is preliminary data.</text>
</comment>
<reference evidence="1 2" key="1">
    <citation type="journal article" date="2021" name="Commun. Biol.">
        <title>The genome of Shorea leprosula (Dipterocarpaceae) highlights the ecological relevance of drought in aseasonal tropical rainforests.</title>
        <authorList>
            <person name="Ng K.K.S."/>
            <person name="Kobayashi M.J."/>
            <person name="Fawcett J.A."/>
            <person name="Hatakeyama M."/>
            <person name="Paape T."/>
            <person name="Ng C.H."/>
            <person name="Ang C.C."/>
            <person name="Tnah L.H."/>
            <person name="Lee C.T."/>
            <person name="Nishiyama T."/>
            <person name="Sese J."/>
            <person name="O'Brien M.J."/>
            <person name="Copetti D."/>
            <person name="Mohd Noor M.I."/>
            <person name="Ong R.C."/>
            <person name="Putra M."/>
            <person name="Sireger I.Z."/>
            <person name="Indrioko S."/>
            <person name="Kosugi Y."/>
            <person name="Izuno A."/>
            <person name="Isagi Y."/>
            <person name="Lee S.L."/>
            <person name="Shimizu K.K."/>
        </authorList>
    </citation>
    <scope>NUCLEOTIDE SEQUENCE [LARGE SCALE GENOMIC DNA]</scope>
    <source>
        <strain evidence="1">214</strain>
    </source>
</reference>
<name>A0AAV5IJ35_9ROSI</name>